<feature type="non-terminal residue" evidence="3">
    <location>
        <position position="1"/>
    </location>
</feature>
<gene>
    <name evidence="3" type="ORF">PFISCL1PPCAC_12739</name>
</gene>
<dbReference type="EMBL" id="BTSY01000004">
    <property type="protein sequence ID" value="GMT21442.1"/>
    <property type="molecule type" value="Genomic_DNA"/>
</dbReference>
<feature type="signal peptide" evidence="2">
    <location>
        <begin position="1"/>
        <end position="15"/>
    </location>
</feature>
<organism evidence="3 4">
    <name type="scientific">Pristionchus fissidentatus</name>
    <dbReference type="NCBI Taxonomy" id="1538716"/>
    <lineage>
        <taxon>Eukaryota</taxon>
        <taxon>Metazoa</taxon>
        <taxon>Ecdysozoa</taxon>
        <taxon>Nematoda</taxon>
        <taxon>Chromadorea</taxon>
        <taxon>Rhabditida</taxon>
        <taxon>Rhabditina</taxon>
        <taxon>Diplogasteromorpha</taxon>
        <taxon>Diplogasteroidea</taxon>
        <taxon>Neodiplogasteridae</taxon>
        <taxon>Pristionchus</taxon>
    </lineage>
</organism>
<protein>
    <submittedName>
        <fullName evidence="3">Uncharacterized protein</fullName>
    </submittedName>
</protein>
<sequence>LYVWNHVTLICVVAALLPVKKRKCSISISSALRQLDRSLRPVLGQLGEVDGRLVVLLRVTRTDRGGLEMWQESHAQFARVLSQSVVLADEEAAHDSAVDCVHHDSVGGDDREGRDLHDKQPHPNHGRHL</sequence>
<proteinExistence type="predicted"/>
<evidence type="ECO:0000313" key="4">
    <source>
        <dbReference type="Proteomes" id="UP001432322"/>
    </source>
</evidence>
<evidence type="ECO:0000256" key="1">
    <source>
        <dbReference type="SAM" id="MobiDB-lite"/>
    </source>
</evidence>
<feature type="chain" id="PRO_5043405908" evidence="2">
    <location>
        <begin position="16"/>
        <end position="129"/>
    </location>
</feature>
<feature type="region of interest" description="Disordered" evidence="1">
    <location>
        <begin position="98"/>
        <end position="129"/>
    </location>
</feature>
<accession>A0AAV5VP23</accession>
<feature type="compositionally biased region" description="Basic and acidic residues" evidence="1">
    <location>
        <begin position="98"/>
        <end position="121"/>
    </location>
</feature>
<feature type="non-terminal residue" evidence="3">
    <location>
        <position position="129"/>
    </location>
</feature>
<evidence type="ECO:0000256" key="2">
    <source>
        <dbReference type="SAM" id="SignalP"/>
    </source>
</evidence>
<dbReference type="Proteomes" id="UP001432322">
    <property type="component" value="Unassembled WGS sequence"/>
</dbReference>
<name>A0AAV5VP23_9BILA</name>
<dbReference type="AlphaFoldDB" id="A0AAV5VP23"/>
<keyword evidence="4" id="KW-1185">Reference proteome</keyword>
<reference evidence="3" key="1">
    <citation type="submission" date="2023-10" db="EMBL/GenBank/DDBJ databases">
        <title>Genome assembly of Pristionchus species.</title>
        <authorList>
            <person name="Yoshida K."/>
            <person name="Sommer R.J."/>
        </authorList>
    </citation>
    <scope>NUCLEOTIDE SEQUENCE</scope>
    <source>
        <strain evidence="3">RS5133</strain>
    </source>
</reference>
<comment type="caution">
    <text evidence="3">The sequence shown here is derived from an EMBL/GenBank/DDBJ whole genome shotgun (WGS) entry which is preliminary data.</text>
</comment>
<evidence type="ECO:0000313" key="3">
    <source>
        <dbReference type="EMBL" id="GMT21442.1"/>
    </source>
</evidence>
<keyword evidence="2" id="KW-0732">Signal</keyword>